<dbReference type="GeneTree" id="ENSGT00940000176908"/>
<dbReference type="OMA" id="LQHQAVW"/>
<organism evidence="1 2">
    <name type="scientific">Takifugu rubripes</name>
    <name type="common">Japanese pufferfish</name>
    <name type="synonym">Fugu rubripes</name>
    <dbReference type="NCBI Taxonomy" id="31033"/>
    <lineage>
        <taxon>Eukaryota</taxon>
        <taxon>Metazoa</taxon>
        <taxon>Chordata</taxon>
        <taxon>Craniata</taxon>
        <taxon>Vertebrata</taxon>
        <taxon>Euteleostomi</taxon>
        <taxon>Actinopterygii</taxon>
        <taxon>Neopterygii</taxon>
        <taxon>Teleostei</taxon>
        <taxon>Neoteleostei</taxon>
        <taxon>Acanthomorphata</taxon>
        <taxon>Eupercaria</taxon>
        <taxon>Tetraodontiformes</taxon>
        <taxon>Tetradontoidea</taxon>
        <taxon>Tetraodontidae</taxon>
        <taxon>Takifugu</taxon>
    </lineage>
</organism>
<dbReference type="HOGENOM" id="CLU_1044024_0_0_1"/>
<name>H2VF02_TAKRU</name>
<protein>
    <submittedName>
        <fullName evidence="1">Uncharacterized protein</fullName>
    </submittedName>
</protein>
<dbReference type="Ensembl" id="ENSTRUT00000047961.3">
    <property type="protein sequence ID" value="ENSTRUP00000047799.3"/>
    <property type="gene ID" value="ENSTRUG00000022499.2"/>
</dbReference>
<reference evidence="1" key="2">
    <citation type="submission" date="2025-08" db="UniProtKB">
        <authorList>
            <consortium name="Ensembl"/>
        </authorList>
    </citation>
    <scope>IDENTIFICATION</scope>
</reference>
<keyword evidence="2" id="KW-1185">Reference proteome</keyword>
<reference evidence="1" key="3">
    <citation type="submission" date="2025-09" db="UniProtKB">
        <authorList>
            <consortium name="Ensembl"/>
        </authorList>
    </citation>
    <scope>IDENTIFICATION</scope>
</reference>
<dbReference type="Proteomes" id="UP000005226">
    <property type="component" value="Chromosome 6"/>
</dbReference>
<accession>H2VF02</accession>
<evidence type="ECO:0000313" key="2">
    <source>
        <dbReference type="Proteomes" id="UP000005226"/>
    </source>
</evidence>
<reference evidence="1 2" key="1">
    <citation type="journal article" date="2011" name="Genome Biol. Evol.">
        <title>Integration of the genetic map and genome assembly of fugu facilitates insights into distinct features of genome evolution in teleosts and mammals.</title>
        <authorList>
            <person name="Kai W."/>
            <person name="Kikuchi K."/>
            <person name="Tohari S."/>
            <person name="Chew A.K."/>
            <person name="Tay A."/>
            <person name="Fujiwara A."/>
            <person name="Hosoya S."/>
            <person name="Suetake H."/>
            <person name="Naruse K."/>
            <person name="Brenner S."/>
            <person name="Suzuki Y."/>
            <person name="Venkatesh B."/>
        </authorList>
    </citation>
    <scope>NUCLEOTIDE SEQUENCE [LARGE SCALE GENOMIC DNA]</scope>
</reference>
<dbReference type="InParanoid" id="H2VF02"/>
<evidence type="ECO:0000313" key="1">
    <source>
        <dbReference type="Ensembl" id="ENSTRUP00000047799.3"/>
    </source>
</evidence>
<dbReference type="AlphaFoldDB" id="H2VF02"/>
<sequence>MGESQVEDLVTVLLQCLNLHAGDAVEQTPELSVPRHRRWVPWYRARDAIVSVEQLPPKELISGDSQPLPAGQASSQHSINWDILHPNILWIQMGFGGGG</sequence>
<proteinExistence type="predicted"/>